<gene>
    <name evidence="4" type="ORF">IU459_33695</name>
</gene>
<dbReference type="InterPro" id="IPR029058">
    <property type="entry name" value="AB_hydrolase_fold"/>
</dbReference>
<dbReference type="InterPro" id="IPR006311">
    <property type="entry name" value="TAT_signal"/>
</dbReference>
<evidence type="ECO:0000256" key="1">
    <source>
        <dbReference type="ARBA" id="ARBA00022801"/>
    </source>
</evidence>
<feature type="chain" id="PRO_5045322209" evidence="3">
    <location>
        <begin position="24"/>
        <end position="515"/>
    </location>
</feature>
<evidence type="ECO:0000313" key="4">
    <source>
        <dbReference type="EMBL" id="MBF6302458.1"/>
    </source>
</evidence>
<comment type="caution">
    <text evidence="4">The sequence shown here is derived from an EMBL/GenBank/DDBJ whole genome shotgun (WGS) entry which is preliminary data.</text>
</comment>
<reference evidence="4 5" key="1">
    <citation type="submission" date="2020-10" db="EMBL/GenBank/DDBJ databases">
        <title>Identification of Nocardia species via Next-generation sequencing and recognition of intraspecies genetic diversity.</title>
        <authorList>
            <person name="Li P."/>
            <person name="Li P."/>
            <person name="Lu B."/>
        </authorList>
    </citation>
    <scope>NUCLEOTIDE SEQUENCE [LARGE SCALE GENOMIC DNA]</scope>
    <source>
        <strain evidence="4 5">BJ06-0157</strain>
    </source>
</reference>
<dbReference type="SMART" id="SM01110">
    <property type="entry name" value="Cutinase"/>
    <property type="match status" value="1"/>
</dbReference>
<protein>
    <submittedName>
        <fullName evidence="4">Cutinase family protein</fullName>
    </submittedName>
</protein>
<keyword evidence="1" id="KW-0378">Hydrolase</keyword>
<evidence type="ECO:0000313" key="5">
    <source>
        <dbReference type="Proteomes" id="UP000702209"/>
    </source>
</evidence>
<keyword evidence="5" id="KW-1185">Reference proteome</keyword>
<dbReference type="PROSITE" id="PS51318">
    <property type="entry name" value="TAT"/>
    <property type="match status" value="1"/>
</dbReference>
<accession>A0ABS0D5N6</accession>
<feature type="region of interest" description="Disordered" evidence="2">
    <location>
        <begin position="465"/>
        <end position="515"/>
    </location>
</feature>
<feature type="signal peptide" evidence="3">
    <location>
        <begin position="1"/>
        <end position="23"/>
    </location>
</feature>
<sequence>MSTLPRRLLAAAAVGVASTAVVAGVPVAAAQPATGQDCAALLVLGVQGAGQAAADAAPDTDSGVLGQVFRPMLADAPQGSVQRLYVPLALDPAAAGGAGAGGTAYSRGIEDAVAALSQTASDFVARCPEGQVAVAGAGQGAQVASQFAQLVARGAGGVPADQVAGVALFGDPSRNPAAALFPGRPGKTVPDAAPGTSGGAVARMQALAQQPLTGGGIGPQRGAPTDFGALAGRVASFCIAGDLACDTPEQAPILRVVSNIVAAADQSGGDPLRALASVTQALAFTAIKTVTNVVNNDIHGNSLASLSLSTRTSLSARMAEASDPRTPLQINDVLKAVLKVGTIALNSVITVAKAVITPTNIAEIAAAGLANPAAGLAVLGQKLLGALPQLVPPTTVSRLVNQAFEAVVSNVAENTGLVDTTTGVKYSDAITSRGAYTAHPVAADGATPVQFTADWFSALAHDLTATKPAPSTPRSSTPTPAAGTSTTATPTPARSQTPNGGGLFETWPPRPQPTP</sequence>
<organism evidence="4 5">
    <name type="scientific">Nocardia amamiensis</name>
    <dbReference type="NCBI Taxonomy" id="404578"/>
    <lineage>
        <taxon>Bacteria</taxon>
        <taxon>Bacillati</taxon>
        <taxon>Actinomycetota</taxon>
        <taxon>Actinomycetes</taxon>
        <taxon>Mycobacteriales</taxon>
        <taxon>Nocardiaceae</taxon>
        <taxon>Nocardia</taxon>
    </lineage>
</organism>
<dbReference type="Gene3D" id="3.40.50.1820">
    <property type="entry name" value="alpha/beta hydrolase"/>
    <property type="match status" value="1"/>
</dbReference>
<dbReference type="Proteomes" id="UP000702209">
    <property type="component" value="Unassembled WGS sequence"/>
</dbReference>
<dbReference type="Pfam" id="PF01083">
    <property type="entry name" value="Cutinase"/>
    <property type="match status" value="1"/>
</dbReference>
<feature type="compositionally biased region" description="Low complexity" evidence="2">
    <location>
        <begin position="465"/>
        <end position="498"/>
    </location>
</feature>
<evidence type="ECO:0000256" key="2">
    <source>
        <dbReference type="SAM" id="MobiDB-lite"/>
    </source>
</evidence>
<dbReference type="InterPro" id="IPR000675">
    <property type="entry name" value="Cutinase/axe"/>
</dbReference>
<dbReference type="EMBL" id="JADLQX010000044">
    <property type="protein sequence ID" value="MBF6302458.1"/>
    <property type="molecule type" value="Genomic_DNA"/>
</dbReference>
<keyword evidence="3" id="KW-0732">Signal</keyword>
<evidence type="ECO:0000256" key="3">
    <source>
        <dbReference type="SAM" id="SignalP"/>
    </source>
</evidence>
<proteinExistence type="predicted"/>
<dbReference type="SUPFAM" id="SSF53474">
    <property type="entry name" value="alpha/beta-Hydrolases"/>
    <property type="match status" value="1"/>
</dbReference>
<dbReference type="RefSeq" id="WP_195133644.1">
    <property type="nucleotide sequence ID" value="NZ_JADLQX010000044.1"/>
</dbReference>
<name>A0ABS0D5N6_9NOCA</name>